<accession>A0A9N8V7R0</accession>
<dbReference type="GO" id="GO:0004674">
    <property type="term" value="F:protein serine/threonine kinase activity"/>
    <property type="evidence" value="ECO:0007669"/>
    <property type="project" value="TreeGrafter"/>
</dbReference>
<protein>
    <submittedName>
        <fullName evidence="2">14352_t:CDS:1</fullName>
    </submittedName>
</protein>
<dbReference type="PANTHER" id="PTHR44329">
    <property type="entry name" value="SERINE/THREONINE-PROTEIN KINASE TNNI3K-RELATED"/>
    <property type="match status" value="1"/>
</dbReference>
<dbReference type="InterPro" id="IPR051681">
    <property type="entry name" value="Ser/Thr_Kinases-Pseudokinases"/>
</dbReference>
<dbReference type="Proteomes" id="UP000789570">
    <property type="component" value="Unassembled WGS sequence"/>
</dbReference>
<keyword evidence="3" id="KW-1185">Reference proteome</keyword>
<dbReference type="GO" id="GO:0005524">
    <property type="term" value="F:ATP binding"/>
    <property type="evidence" value="ECO:0007669"/>
    <property type="project" value="InterPro"/>
</dbReference>
<dbReference type="Gene3D" id="1.10.510.10">
    <property type="entry name" value="Transferase(Phosphotransferase) domain 1"/>
    <property type="match status" value="1"/>
</dbReference>
<proteinExistence type="predicted"/>
<evidence type="ECO:0000313" key="3">
    <source>
        <dbReference type="Proteomes" id="UP000789570"/>
    </source>
</evidence>
<reference evidence="2" key="1">
    <citation type="submission" date="2021-06" db="EMBL/GenBank/DDBJ databases">
        <authorList>
            <person name="Kallberg Y."/>
            <person name="Tangrot J."/>
            <person name="Rosling A."/>
        </authorList>
    </citation>
    <scope>NUCLEOTIDE SEQUENCE</scope>
    <source>
        <strain evidence="2">UK204</strain>
    </source>
</reference>
<dbReference type="Gene3D" id="3.30.200.20">
    <property type="entry name" value="Phosphorylase Kinase, domain 1"/>
    <property type="match status" value="1"/>
</dbReference>
<evidence type="ECO:0000259" key="1">
    <source>
        <dbReference type="PROSITE" id="PS50011"/>
    </source>
</evidence>
<evidence type="ECO:0000313" key="2">
    <source>
        <dbReference type="EMBL" id="CAG8441211.1"/>
    </source>
</evidence>
<dbReference type="SMART" id="SM00220">
    <property type="entry name" value="S_TKc"/>
    <property type="match status" value="1"/>
</dbReference>
<feature type="domain" description="Protein kinase" evidence="1">
    <location>
        <begin position="3"/>
        <end position="225"/>
    </location>
</feature>
<dbReference type="PROSITE" id="PS50011">
    <property type="entry name" value="PROTEIN_KINASE_DOM"/>
    <property type="match status" value="1"/>
</dbReference>
<dbReference type="EMBL" id="CAJVPQ010000054">
    <property type="protein sequence ID" value="CAG8441211.1"/>
    <property type="molecule type" value="Genomic_DNA"/>
</dbReference>
<comment type="caution">
    <text evidence="2">The sequence shown here is derived from an EMBL/GenBank/DDBJ whole genome shotgun (WGS) entry which is preliminary data.</text>
</comment>
<gene>
    <name evidence="2" type="ORF">FCALED_LOCUS547</name>
</gene>
<name>A0A9N8V7R0_9GLOM</name>
<dbReference type="InterPro" id="IPR011009">
    <property type="entry name" value="Kinase-like_dom_sf"/>
</dbReference>
<dbReference type="SUPFAM" id="SSF56112">
    <property type="entry name" value="Protein kinase-like (PK-like)"/>
    <property type="match status" value="2"/>
</dbReference>
<dbReference type="OrthoDB" id="10261027at2759"/>
<dbReference type="AlphaFoldDB" id="A0A9N8V7R0"/>
<organism evidence="2 3">
    <name type="scientific">Funneliformis caledonium</name>
    <dbReference type="NCBI Taxonomy" id="1117310"/>
    <lineage>
        <taxon>Eukaryota</taxon>
        <taxon>Fungi</taxon>
        <taxon>Fungi incertae sedis</taxon>
        <taxon>Mucoromycota</taxon>
        <taxon>Glomeromycotina</taxon>
        <taxon>Glomeromycetes</taxon>
        <taxon>Glomerales</taxon>
        <taxon>Glomeraceae</taxon>
        <taxon>Funneliformis</taxon>
    </lineage>
</organism>
<dbReference type="InterPro" id="IPR000719">
    <property type="entry name" value="Prot_kinase_dom"/>
</dbReference>
<sequence length="225" mass="26090">MDFKNESEVGSGAAASVFTVNWKNSVFAIKKFNKILSMKEITNEIDLMKKVNTHPNIIKFGESQDILQIFPVPFKRVLFWELTSRSPPFDSEELTLIDIVNGKREKPIPNTNPEFVKLYKECWKHEPDERPVICQYDIDEKQLHKEMINNINEGLELAILDVDLLTDKKSLKDEKLLNRDSKHHHVNVSLDDSIMEVNCSSLSLTSLVFNYPQKMIYLYENQVST</sequence>